<dbReference type="InterPro" id="IPR002119">
    <property type="entry name" value="Histone_H2A"/>
</dbReference>
<comment type="subunit">
    <text evidence="1">The nucleosome is a histone octamer containing two molecules each of H2A, H2B, H3 and H4 assembled in one H3-H4 heterotetramer and two H2A-H2B heterodimers. The octamer wraps approximately 147 bp of DNA.</text>
</comment>
<dbReference type="SUPFAM" id="SSF47113">
    <property type="entry name" value="Histone-fold"/>
    <property type="match status" value="1"/>
</dbReference>
<keyword evidence="1" id="KW-0544">Nucleosome core</keyword>
<dbReference type="Pfam" id="PF00125">
    <property type="entry name" value="Histone"/>
    <property type="match status" value="1"/>
</dbReference>
<evidence type="ECO:0000259" key="4">
    <source>
        <dbReference type="Pfam" id="PF16211"/>
    </source>
</evidence>
<dbReference type="PANTHER" id="PTHR23430">
    <property type="entry name" value="HISTONE H2A"/>
    <property type="match status" value="1"/>
</dbReference>
<protein>
    <recommendedName>
        <fullName evidence="1">Histone H2A</fullName>
    </recommendedName>
</protein>
<evidence type="ECO:0000313" key="5">
    <source>
        <dbReference type="EMBL" id="KAK9041832.1"/>
    </source>
</evidence>
<comment type="subcellular location">
    <subcellularLocation>
        <location evidence="1">Nucleus</location>
    </subcellularLocation>
</comment>
<feature type="region of interest" description="Disordered" evidence="2">
    <location>
        <begin position="117"/>
        <end position="136"/>
    </location>
</feature>
<comment type="similarity">
    <text evidence="1">Belongs to the histone H2A family.</text>
</comment>
<evidence type="ECO:0000313" key="6">
    <source>
        <dbReference type="Proteomes" id="UP001396334"/>
    </source>
</evidence>
<reference evidence="5 6" key="1">
    <citation type="journal article" date="2024" name="G3 (Bethesda)">
        <title>Genome assembly of Hibiscus sabdariffa L. provides insights into metabolisms of medicinal natural products.</title>
        <authorList>
            <person name="Kim T."/>
        </authorList>
    </citation>
    <scope>NUCLEOTIDE SEQUENCE [LARGE SCALE GENOMIC DNA]</scope>
    <source>
        <strain evidence="5">TK-2024</strain>
        <tissue evidence="5">Old leaves</tissue>
    </source>
</reference>
<sequence length="136" mass="14642">METTSKPAEGRKKAVSKSAKAGLSFSVGRIARYLKKGRYAQRCGGGAPVYLAAVLEYIAAEVLELAGNAARDNMKKRINPRHVYIAVRIDKELRKVLEGTIPSGGVLPNINTALFTPKKTSSSSSKLKSSKKAITH</sequence>
<organism evidence="5 6">
    <name type="scientific">Hibiscus sabdariffa</name>
    <name type="common">roselle</name>
    <dbReference type="NCBI Taxonomy" id="183260"/>
    <lineage>
        <taxon>Eukaryota</taxon>
        <taxon>Viridiplantae</taxon>
        <taxon>Streptophyta</taxon>
        <taxon>Embryophyta</taxon>
        <taxon>Tracheophyta</taxon>
        <taxon>Spermatophyta</taxon>
        <taxon>Magnoliopsida</taxon>
        <taxon>eudicotyledons</taxon>
        <taxon>Gunneridae</taxon>
        <taxon>Pentapetalae</taxon>
        <taxon>rosids</taxon>
        <taxon>malvids</taxon>
        <taxon>Malvales</taxon>
        <taxon>Malvaceae</taxon>
        <taxon>Malvoideae</taxon>
        <taxon>Hibiscus</taxon>
    </lineage>
</organism>
<evidence type="ECO:0000256" key="1">
    <source>
        <dbReference type="RuleBase" id="RU003767"/>
    </source>
</evidence>
<evidence type="ECO:0000259" key="3">
    <source>
        <dbReference type="Pfam" id="PF00125"/>
    </source>
</evidence>
<accession>A0ABR2TWK5</accession>
<dbReference type="Pfam" id="PF16211">
    <property type="entry name" value="Histone_H2A_C"/>
    <property type="match status" value="1"/>
</dbReference>
<dbReference type="InterPro" id="IPR032454">
    <property type="entry name" value="Histone_H2A_C"/>
</dbReference>
<evidence type="ECO:0000256" key="2">
    <source>
        <dbReference type="SAM" id="MobiDB-lite"/>
    </source>
</evidence>
<dbReference type="InterPro" id="IPR007125">
    <property type="entry name" value="H2A/H2B/H3"/>
</dbReference>
<keyword evidence="1" id="KW-0539">Nucleus</keyword>
<feature type="compositionally biased region" description="Low complexity" evidence="2">
    <location>
        <begin position="118"/>
        <end position="127"/>
    </location>
</feature>
<dbReference type="InterPro" id="IPR009072">
    <property type="entry name" value="Histone-fold"/>
</dbReference>
<dbReference type="CDD" id="cd00074">
    <property type="entry name" value="HFD_H2A"/>
    <property type="match status" value="1"/>
</dbReference>
<gene>
    <name evidence="5" type="ORF">V6N11_016922</name>
</gene>
<comment type="caution">
    <text evidence="5">The sequence shown here is derived from an EMBL/GenBank/DDBJ whole genome shotgun (WGS) entry which is preliminary data.</text>
</comment>
<dbReference type="SMART" id="SM00414">
    <property type="entry name" value="H2A"/>
    <property type="match status" value="1"/>
</dbReference>
<keyword evidence="1" id="KW-0238">DNA-binding</keyword>
<keyword evidence="6" id="KW-1185">Reference proteome</keyword>
<feature type="domain" description="Core Histone H2A/H2B/H3" evidence="3">
    <location>
        <begin position="9"/>
        <end position="89"/>
    </location>
</feature>
<proteinExistence type="inferred from homology"/>
<dbReference type="EMBL" id="JBBPBN010000004">
    <property type="protein sequence ID" value="KAK9041832.1"/>
    <property type="molecule type" value="Genomic_DNA"/>
</dbReference>
<dbReference type="Proteomes" id="UP001396334">
    <property type="component" value="Unassembled WGS sequence"/>
</dbReference>
<feature type="domain" description="Histone H2A C-terminal" evidence="4">
    <location>
        <begin position="92"/>
        <end position="124"/>
    </location>
</feature>
<keyword evidence="1" id="KW-0158">Chromosome</keyword>
<dbReference type="PRINTS" id="PR00620">
    <property type="entry name" value="HISTONEH2A"/>
</dbReference>
<name>A0ABR2TWK5_9ROSI</name>
<dbReference type="Gene3D" id="1.10.20.10">
    <property type="entry name" value="Histone, subunit A"/>
    <property type="match status" value="1"/>
</dbReference>